<name>A0A0D0VSU9_CRYGA</name>
<dbReference type="InterPro" id="IPR005123">
    <property type="entry name" value="Oxoglu/Fe-dep_dioxygenase_dom"/>
</dbReference>
<organism evidence="3">
    <name type="scientific">Cryptococcus bacillisporus CA1280</name>
    <dbReference type="NCBI Taxonomy" id="1296109"/>
    <lineage>
        <taxon>Eukaryota</taxon>
        <taxon>Fungi</taxon>
        <taxon>Dikarya</taxon>
        <taxon>Basidiomycota</taxon>
        <taxon>Agaricomycotina</taxon>
        <taxon>Tremellomycetes</taxon>
        <taxon>Tremellales</taxon>
        <taxon>Cryptococcaceae</taxon>
        <taxon>Cryptococcus</taxon>
        <taxon>Cryptococcus gattii species complex</taxon>
    </lineage>
</organism>
<accession>A0A0D0VSU9</accession>
<dbReference type="OrthoDB" id="412814at2759"/>
<dbReference type="PANTHER" id="PTHR21052">
    <property type="entry name" value="SPERMATOGENESIS ASSOCIATED 11-RELATED"/>
    <property type="match status" value="1"/>
</dbReference>
<dbReference type="SUPFAM" id="SSF51197">
    <property type="entry name" value="Clavaminate synthase-like"/>
    <property type="match status" value="1"/>
</dbReference>
<dbReference type="Gene3D" id="2.60.120.590">
    <property type="entry name" value="Alpha-ketoglutarate-dependent dioxygenase AlkB-like"/>
    <property type="match status" value="1"/>
</dbReference>
<gene>
    <name evidence="3" type="ORF">I312_00608</name>
</gene>
<dbReference type="InterPro" id="IPR027450">
    <property type="entry name" value="AlkB-like"/>
</dbReference>
<evidence type="ECO:0000259" key="2">
    <source>
        <dbReference type="PROSITE" id="PS51471"/>
    </source>
</evidence>
<dbReference type="GO" id="GO:0016706">
    <property type="term" value="F:2-oxoglutarate-dependent dioxygenase activity"/>
    <property type="evidence" value="ECO:0007669"/>
    <property type="project" value="TreeGrafter"/>
</dbReference>
<dbReference type="GO" id="GO:0006631">
    <property type="term" value="P:fatty acid metabolic process"/>
    <property type="evidence" value="ECO:0007669"/>
    <property type="project" value="TreeGrafter"/>
</dbReference>
<feature type="domain" description="Fe2OG dioxygenase" evidence="2">
    <location>
        <begin position="113"/>
        <end position="240"/>
    </location>
</feature>
<reference evidence="3" key="1">
    <citation type="submission" date="2015-01" db="EMBL/GenBank/DDBJ databases">
        <title>The Genome Sequence of Cryptococcus gattii CA1280.</title>
        <authorList>
            <consortium name="The Broad Institute Genomics Platform"/>
            <person name="Cuomo C."/>
            <person name="Litvintseva A."/>
            <person name="Chen Y."/>
            <person name="Heitman J."/>
            <person name="Sun S."/>
            <person name="Springer D."/>
            <person name="Dromer F."/>
            <person name="Young S."/>
            <person name="Zeng Q."/>
            <person name="Gargeya S."/>
            <person name="Abouelleil A."/>
            <person name="Alvarado L."/>
            <person name="Chapman S.B."/>
            <person name="Gainer-Dewar J."/>
            <person name="Goldberg J."/>
            <person name="Griggs A."/>
            <person name="Gujja S."/>
            <person name="Hansen M."/>
            <person name="Howarth C."/>
            <person name="Imamovic A."/>
            <person name="Larimer J."/>
            <person name="Murphy C."/>
            <person name="Naylor J."/>
            <person name="Pearson M."/>
            <person name="Priest M."/>
            <person name="Roberts A."/>
            <person name="Saif S."/>
            <person name="Shea T."/>
            <person name="Sykes S."/>
            <person name="Wortman J."/>
            <person name="Nusbaum C."/>
            <person name="Birren B."/>
        </authorList>
    </citation>
    <scope>NUCLEOTIDE SEQUENCE [LARGE SCALE GENOMIC DNA]</scope>
    <source>
        <strain evidence="3">CA1280</strain>
    </source>
</reference>
<dbReference type="PROSITE" id="PS51471">
    <property type="entry name" value="FE2OG_OXY"/>
    <property type="match status" value="1"/>
</dbReference>
<dbReference type="GO" id="GO:0006974">
    <property type="term" value="P:DNA damage response"/>
    <property type="evidence" value="ECO:0007669"/>
    <property type="project" value="InterPro"/>
</dbReference>
<dbReference type="GO" id="GO:0005759">
    <property type="term" value="C:mitochondrial matrix"/>
    <property type="evidence" value="ECO:0007669"/>
    <property type="project" value="TreeGrafter"/>
</dbReference>
<dbReference type="AlphaFoldDB" id="A0A0D0VSU9"/>
<evidence type="ECO:0000256" key="1">
    <source>
        <dbReference type="SAM" id="MobiDB-lite"/>
    </source>
</evidence>
<proteinExistence type="predicted"/>
<dbReference type="Pfam" id="PF13532">
    <property type="entry name" value="2OG-FeII_Oxy_2"/>
    <property type="match status" value="1"/>
</dbReference>
<dbReference type="InterPro" id="IPR037151">
    <property type="entry name" value="AlkB-like_sf"/>
</dbReference>
<sequence>MQRSSSPDSLFDERDDDPSIATRTCPPIPGLYIFPGLLPPDIASQTVCDIAEADVFAGGTRDQAMLFEAPNDTSCSSFPGYIHRLLSTLSSLLSPDTPAIPLAPHLHRLLFSQPLSRQAIINLYPAGTGITPHIDLVGRYADGVVGCSVIGGCVMTFSRVSESQGEENREERHDVYLPPRSVYVLSGPARWDWTHGIEARSEDVVGRKRGPYKCELEKEEMGTETILRDLRLSITFRWLKPGANVLS</sequence>
<dbReference type="InterPro" id="IPR032870">
    <property type="entry name" value="ALKBH7-like"/>
</dbReference>
<evidence type="ECO:0000313" key="3">
    <source>
        <dbReference type="EMBL" id="KIR49524.1"/>
    </source>
</evidence>
<feature type="region of interest" description="Disordered" evidence="1">
    <location>
        <begin position="1"/>
        <end position="22"/>
    </location>
</feature>
<protein>
    <recommendedName>
        <fullName evidence="2">Fe2OG dioxygenase domain-containing protein</fullName>
    </recommendedName>
</protein>
<dbReference type="HOGENOM" id="CLU_052246_2_0_1"/>
<dbReference type="PANTHER" id="PTHR21052:SF0">
    <property type="entry name" value="ALPHA-KETOGLUTARATE-DEPENDENT DIOXYGENASE ALKB HOMOLOG 7, MITOCHONDRIAL"/>
    <property type="match status" value="1"/>
</dbReference>
<dbReference type="EMBL" id="KN847974">
    <property type="protein sequence ID" value="KIR49524.1"/>
    <property type="molecule type" value="Genomic_DNA"/>
</dbReference>